<accession>A0A8S9TQV4</accession>
<dbReference type="EMBL" id="JAACNO010000420">
    <property type="protein sequence ID" value="KAF4147638.1"/>
    <property type="molecule type" value="Genomic_DNA"/>
</dbReference>
<reference evidence="2" key="1">
    <citation type="submission" date="2020-03" db="EMBL/GenBank/DDBJ databases">
        <title>Hybrid Assembly of Korean Phytophthora infestans isolates.</title>
        <authorList>
            <person name="Prokchorchik M."/>
            <person name="Lee Y."/>
            <person name="Seo J."/>
            <person name="Cho J.-H."/>
            <person name="Park Y.-E."/>
            <person name="Jang D.-C."/>
            <person name="Im J.-S."/>
            <person name="Choi J.-G."/>
            <person name="Park H.-J."/>
            <person name="Lee G.-B."/>
            <person name="Lee Y.-G."/>
            <person name="Hong S.-Y."/>
            <person name="Cho K."/>
            <person name="Sohn K.H."/>
        </authorList>
    </citation>
    <scope>NUCLEOTIDE SEQUENCE</scope>
    <source>
        <strain evidence="2">KR_2_A2</strain>
    </source>
</reference>
<name>A0A8S9TQV4_PHYIN</name>
<protein>
    <submittedName>
        <fullName evidence="2">Uncharacterized protein</fullName>
    </submittedName>
</protein>
<sequence length="176" mass="20147">MRHHTTRTRRSVLRRPGARPPSLPPTCLDILQVLPVEKEIQRFENYYQVLQEDEDYFPVLSQIKGLPRSSKAERKKLFNEAFAQNLQMEAVCYFKELEEHVEGVFGTLALRMANLLTSKLHVRYPTLKLAEDLVGALVYYPSSGLAARLTKAPTERQASFEANGAFKVRYSMTSPM</sequence>
<dbReference type="AlphaFoldDB" id="A0A8S9TQV4"/>
<dbReference type="EMBL" id="JAACNO010003040">
    <property type="protein sequence ID" value="KAF4128934.1"/>
    <property type="molecule type" value="Genomic_DNA"/>
</dbReference>
<evidence type="ECO:0000313" key="4">
    <source>
        <dbReference type="Proteomes" id="UP000704712"/>
    </source>
</evidence>
<dbReference type="Proteomes" id="UP000704712">
    <property type="component" value="Unassembled WGS sequence"/>
</dbReference>
<proteinExistence type="predicted"/>
<comment type="caution">
    <text evidence="2">The sequence shown here is derived from an EMBL/GenBank/DDBJ whole genome shotgun (WGS) entry which is preliminary data.</text>
</comment>
<evidence type="ECO:0000313" key="3">
    <source>
        <dbReference type="EMBL" id="KAF4147638.1"/>
    </source>
</evidence>
<feature type="region of interest" description="Disordered" evidence="1">
    <location>
        <begin position="1"/>
        <end position="23"/>
    </location>
</feature>
<organism evidence="2 4">
    <name type="scientific">Phytophthora infestans</name>
    <name type="common">Potato late blight agent</name>
    <name type="synonym">Botrytis infestans</name>
    <dbReference type="NCBI Taxonomy" id="4787"/>
    <lineage>
        <taxon>Eukaryota</taxon>
        <taxon>Sar</taxon>
        <taxon>Stramenopiles</taxon>
        <taxon>Oomycota</taxon>
        <taxon>Peronosporomycetes</taxon>
        <taxon>Peronosporales</taxon>
        <taxon>Peronosporaceae</taxon>
        <taxon>Phytophthora</taxon>
    </lineage>
</organism>
<evidence type="ECO:0000256" key="1">
    <source>
        <dbReference type="SAM" id="MobiDB-lite"/>
    </source>
</evidence>
<evidence type="ECO:0000313" key="2">
    <source>
        <dbReference type="EMBL" id="KAF4128934.1"/>
    </source>
</evidence>
<gene>
    <name evidence="3" type="ORF">GN958_ATG03173</name>
    <name evidence="2" type="ORF">GN958_ATG21912</name>
</gene>
<feature type="compositionally biased region" description="Basic residues" evidence="1">
    <location>
        <begin position="1"/>
        <end position="17"/>
    </location>
</feature>